<dbReference type="GO" id="GO:0031048">
    <property type="term" value="P:regulatory ncRNA-mediated heterochromatin formation"/>
    <property type="evidence" value="ECO:0007669"/>
    <property type="project" value="TreeGrafter"/>
</dbReference>
<proteinExistence type="predicted"/>
<dbReference type="PANTHER" id="PTHR21357:SF2">
    <property type="entry name" value="PROTEIN FAM172B-RELATED"/>
    <property type="match status" value="1"/>
</dbReference>
<sequence length="182" mass="21393">YHLNSPPLDLLQELRVFPYNFNVRGELRHLDTNDPFVFNYYKNTHEKNHERYQVLGRMITQYVYELLERVCTLQKVYIPSDATEDEPRSFFFMSEKALTSSSSIIVLLQDRGVFHAGQWGQKTIIREGLYHGTQIPFIKMCIKGQFWNTRSMQICNFKSNKISEATQSEPLGLYARNLQLSD</sequence>
<dbReference type="InterPro" id="IPR053858">
    <property type="entry name" value="Arb2_dom"/>
</dbReference>
<dbReference type="InterPro" id="IPR048263">
    <property type="entry name" value="Arb2"/>
</dbReference>
<reference evidence="2" key="1">
    <citation type="submission" date="2015-11" db="EMBL/GenBank/DDBJ databases">
        <authorList>
            <consortium name="International Coturnix japonica Genome Analysis Consortium"/>
            <person name="Warren W."/>
            <person name="Burt D.W."/>
            <person name="Antin P.B."/>
            <person name="Lanford R."/>
            <person name="Gros J."/>
            <person name="Wilson R.K."/>
        </authorList>
    </citation>
    <scope>NUCLEOTIDE SEQUENCE [LARGE SCALE GENOMIC DNA]</scope>
</reference>
<protein>
    <recommendedName>
        <fullName evidence="1">Arb2 domain-containing protein</fullName>
    </recommendedName>
</protein>
<evidence type="ECO:0000259" key="1">
    <source>
        <dbReference type="Pfam" id="PF22749"/>
    </source>
</evidence>
<keyword evidence="3" id="KW-1185">Reference proteome</keyword>
<organism evidence="2 3">
    <name type="scientific">Coturnix japonica</name>
    <name type="common">Japanese quail</name>
    <name type="synonym">Coturnix coturnix japonica</name>
    <dbReference type="NCBI Taxonomy" id="93934"/>
    <lineage>
        <taxon>Eukaryota</taxon>
        <taxon>Metazoa</taxon>
        <taxon>Chordata</taxon>
        <taxon>Craniata</taxon>
        <taxon>Vertebrata</taxon>
        <taxon>Euteleostomi</taxon>
        <taxon>Archelosauria</taxon>
        <taxon>Archosauria</taxon>
        <taxon>Dinosauria</taxon>
        <taxon>Saurischia</taxon>
        <taxon>Theropoda</taxon>
        <taxon>Coelurosauria</taxon>
        <taxon>Aves</taxon>
        <taxon>Neognathae</taxon>
        <taxon>Galloanserae</taxon>
        <taxon>Galliformes</taxon>
        <taxon>Phasianidae</taxon>
        <taxon>Perdicinae</taxon>
        <taxon>Coturnix</taxon>
    </lineage>
</organism>
<dbReference type="Pfam" id="PF22749">
    <property type="entry name" value="Arb2"/>
    <property type="match status" value="1"/>
</dbReference>
<reference evidence="2" key="2">
    <citation type="submission" date="2025-08" db="UniProtKB">
        <authorList>
            <consortium name="Ensembl"/>
        </authorList>
    </citation>
    <scope>IDENTIFICATION</scope>
</reference>
<dbReference type="Proteomes" id="UP000694412">
    <property type="component" value="Chromosome 1"/>
</dbReference>
<reference evidence="2" key="3">
    <citation type="submission" date="2025-09" db="UniProtKB">
        <authorList>
            <consortium name="Ensembl"/>
        </authorList>
    </citation>
    <scope>IDENTIFICATION</scope>
</reference>
<accession>A0A8C2U1R3</accession>
<evidence type="ECO:0000313" key="3">
    <source>
        <dbReference type="Proteomes" id="UP000694412"/>
    </source>
</evidence>
<dbReference type="Ensembl" id="ENSCJPT00005030215.1">
    <property type="protein sequence ID" value="ENSCJPP00005022036.1"/>
    <property type="gene ID" value="ENSCJPG00005017606.1"/>
</dbReference>
<dbReference type="AlphaFoldDB" id="A0A8C2U1R3"/>
<dbReference type="GO" id="GO:0005634">
    <property type="term" value="C:nucleus"/>
    <property type="evidence" value="ECO:0007669"/>
    <property type="project" value="TreeGrafter"/>
</dbReference>
<name>A0A8C2U1R3_COTJA</name>
<dbReference type="PANTHER" id="PTHR21357">
    <property type="entry name" value="FAM172 FAMILY PROTEIN HOMOLOG CG10038"/>
    <property type="match status" value="1"/>
</dbReference>
<feature type="domain" description="Arb2" evidence="1">
    <location>
        <begin position="13"/>
        <end position="157"/>
    </location>
</feature>
<evidence type="ECO:0000313" key="2">
    <source>
        <dbReference type="Ensembl" id="ENSCJPP00005022036.1"/>
    </source>
</evidence>
<dbReference type="GO" id="GO:0035197">
    <property type="term" value="F:siRNA binding"/>
    <property type="evidence" value="ECO:0007669"/>
    <property type="project" value="TreeGrafter"/>
</dbReference>
<dbReference type="GeneTree" id="ENSGT00530000063907"/>